<dbReference type="EMBL" id="JBBGZA010000001">
    <property type="protein sequence ID" value="MEJ5093162.1"/>
    <property type="molecule type" value="Genomic_DNA"/>
</dbReference>
<keyword evidence="1" id="KW-0732">Signal</keyword>
<dbReference type="PROSITE" id="PS51318">
    <property type="entry name" value="TAT"/>
    <property type="match status" value="1"/>
</dbReference>
<protein>
    <submittedName>
        <fullName evidence="3">Alpha-L-rhamnosidase</fullName>
    </submittedName>
</protein>
<name>A0ABU8Q096_9SPHN</name>
<dbReference type="RefSeq" id="WP_132883362.1">
    <property type="nucleotide sequence ID" value="NZ_JBBGZA010000001.1"/>
</dbReference>
<dbReference type="InterPro" id="IPR012341">
    <property type="entry name" value="6hp_glycosidase-like_sf"/>
</dbReference>
<keyword evidence="4" id="KW-1185">Reference proteome</keyword>
<dbReference type="InterPro" id="IPR008928">
    <property type="entry name" value="6-hairpin_glycosidase_sf"/>
</dbReference>
<feature type="domain" description="Mannosylglycerate hydrolase MGH1-like glycoside hydrolase" evidence="2">
    <location>
        <begin position="80"/>
        <end position="403"/>
    </location>
</feature>
<comment type="caution">
    <text evidence="3">The sequence shown here is derived from an EMBL/GenBank/DDBJ whole genome shotgun (WGS) entry which is preliminary data.</text>
</comment>
<dbReference type="InterPro" id="IPR006311">
    <property type="entry name" value="TAT_signal"/>
</dbReference>
<feature type="chain" id="PRO_5045847661" evidence="1">
    <location>
        <begin position="28"/>
        <end position="530"/>
    </location>
</feature>
<evidence type="ECO:0000256" key="1">
    <source>
        <dbReference type="SAM" id="SignalP"/>
    </source>
</evidence>
<evidence type="ECO:0000313" key="3">
    <source>
        <dbReference type="EMBL" id="MEJ5093162.1"/>
    </source>
</evidence>
<dbReference type="Gene3D" id="1.50.10.10">
    <property type="match status" value="1"/>
</dbReference>
<feature type="signal peptide" evidence="1">
    <location>
        <begin position="1"/>
        <end position="27"/>
    </location>
</feature>
<gene>
    <name evidence="3" type="ORF">WH159_01195</name>
</gene>
<organism evidence="3 4">
    <name type="scientific">Sphingomonas molluscorum</name>
    <dbReference type="NCBI Taxonomy" id="418184"/>
    <lineage>
        <taxon>Bacteria</taxon>
        <taxon>Pseudomonadati</taxon>
        <taxon>Pseudomonadota</taxon>
        <taxon>Alphaproteobacteria</taxon>
        <taxon>Sphingomonadales</taxon>
        <taxon>Sphingomonadaceae</taxon>
        <taxon>Sphingomonas</taxon>
    </lineage>
</organism>
<evidence type="ECO:0000259" key="2">
    <source>
        <dbReference type="Pfam" id="PF22422"/>
    </source>
</evidence>
<dbReference type="Proteomes" id="UP001380365">
    <property type="component" value="Unassembled WGS sequence"/>
</dbReference>
<reference evidence="3 4" key="1">
    <citation type="submission" date="2023-12" db="EMBL/GenBank/DDBJ databases">
        <title>Gut-associated functions are favored during microbiome assembly across C. elegans life.</title>
        <authorList>
            <person name="Zimmermann J."/>
        </authorList>
    </citation>
    <scope>NUCLEOTIDE SEQUENCE [LARGE SCALE GENOMIC DNA]</scope>
    <source>
        <strain evidence="3 4">JUb134</strain>
    </source>
</reference>
<proteinExistence type="predicted"/>
<dbReference type="InterPro" id="IPR054491">
    <property type="entry name" value="MGH1-like_GH"/>
</dbReference>
<accession>A0ABU8Q096</accession>
<evidence type="ECO:0000313" key="4">
    <source>
        <dbReference type="Proteomes" id="UP001380365"/>
    </source>
</evidence>
<dbReference type="SUPFAM" id="SSF48208">
    <property type="entry name" value="Six-hairpin glycosidases"/>
    <property type="match status" value="1"/>
</dbReference>
<sequence>MRSSLDRRSFLAASAAATLALPIFARAQQGGGAGVPRFSTTNPRWQAAYDAALDVLAGNVKVMPYVSKPVLIEGSVYQGIWQECGPHEALLYRKFRPDVARNSHLTFFELQRADGQLPANNKVVETGFGQIQMVVPIAATAWDLARATGDGELLETAYRACGAWDGWLMRHRNTRGTGLVEGFCTYDTGHDNSPRWKGMPNQCPNKDARTHHPIASLPRLCPDLSATVYGGRRALAAMAEALGNRDEAARWAEQAEAIRRRILDTLYVAEDAAFYDLDAQNQFVRVRSDILSRVCGEHVVDQKTFDILWTRQLGNRQVFWTRYPMASIAMDDPTFVRPIPANSWGGASQALTAMRAPRWIEHYGRTAEFTEMMNAWCEAIQADPSFRQQIDPETGAFTHGEDQPRYSPCALVMVDYSWRLVGVVEEPDALHWNVRPGHAAAAGTQLSLPTDAGRTAAMAYDGRGASLTLSGKLLGRIEGGAVRLITDPEGTPRALLGIEPKPQRVTLRLAGRPPRTITIQPNRRIALDQG</sequence>
<dbReference type="Pfam" id="PF22422">
    <property type="entry name" value="MGH1-like_GH"/>
    <property type="match status" value="1"/>
</dbReference>